<dbReference type="InterPro" id="IPR003016">
    <property type="entry name" value="2-oxoA_DH_lipoyl-BS"/>
</dbReference>
<dbReference type="InterPro" id="IPR023213">
    <property type="entry name" value="CAT-like_dom_sf"/>
</dbReference>
<dbReference type="Gene3D" id="3.30.559.10">
    <property type="entry name" value="Chloramphenicol acetyltransferase-like domain"/>
    <property type="match status" value="1"/>
</dbReference>
<reference evidence="10 11" key="1">
    <citation type="journal article" date="2011" name="J. Bacteriol.">
        <title>Genome sequence of Brevibacillus laterosporus LMG 15441, a pathogen of invertebrates.</title>
        <authorList>
            <person name="Djukic M."/>
            <person name="Poehlein A."/>
            <person name="Thurmer A."/>
            <person name="Daniel R."/>
        </authorList>
    </citation>
    <scope>NUCLEOTIDE SEQUENCE [LARGE SCALE GENOMIC DNA]</scope>
    <source>
        <strain evidence="10 11">LMG 15441</strain>
    </source>
</reference>
<feature type="region of interest" description="Disordered" evidence="7">
    <location>
        <begin position="85"/>
        <end position="127"/>
    </location>
</feature>
<dbReference type="STRING" id="1042163.BRLA_c017260"/>
<dbReference type="AlphaFoldDB" id="A0A075R913"/>
<comment type="cofactor">
    <cofactor evidence="1 6">
        <name>(R)-lipoate</name>
        <dbReference type="ChEBI" id="CHEBI:83088"/>
    </cofactor>
</comment>
<evidence type="ECO:0000256" key="6">
    <source>
        <dbReference type="RuleBase" id="RU003423"/>
    </source>
</evidence>
<dbReference type="Pfam" id="PF02817">
    <property type="entry name" value="E3_binding"/>
    <property type="match status" value="1"/>
</dbReference>
<dbReference type="PROSITE" id="PS00189">
    <property type="entry name" value="LIPOYL"/>
    <property type="match status" value="1"/>
</dbReference>
<evidence type="ECO:0000259" key="9">
    <source>
        <dbReference type="PROSITE" id="PS51826"/>
    </source>
</evidence>
<evidence type="ECO:0000313" key="10">
    <source>
        <dbReference type="EMBL" id="AIG26050.1"/>
    </source>
</evidence>
<feature type="region of interest" description="Disordered" evidence="7">
    <location>
        <begin position="166"/>
        <end position="222"/>
    </location>
</feature>
<name>A0A075R913_BRELA</name>
<dbReference type="Pfam" id="PF00364">
    <property type="entry name" value="Biotin_lipoyl"/>
    <property type="match status" value="1"/>
</dbReference>
<dbReference type="EC" id="2.3.1.-" evidence="6"/>
<dbReference type="Gene3D" id="4.10.320.10">
    <property type="entry name" value="E3-binding domain"/>
    <property type="match status" value="1"/>
</dbReference>
<dbReference type="InterPro" id="IPR000089">
    <property type="entry name" value="Biotin_lipoyl"/>
</dbReference>
<evidence type="ECO:0000256" key="5">
    <source>
        <dbReference type="ARBA" id="ARBA00023315"/>
    </source>
</evidence>
<keyword evidence="5 6" id="KW-0012">Acyltransferase</keyword>
<evidence type="ECO:0000256" key="1">
    <source>
        <dbReference type="ARBA" id="ARBA00001938"/>
    </source>
</evidence>
<dbReference type="EMBL" id="CP007806">
    <property type="protein sequence ID" value="AIG26050.1"/>
    <property type="molecule type" value="Genomic_DNA"/>
</dbReference>
<evidence type="ECO:0000256" key="2">
    <source>
        <dbReference type="ARBA" id="ARBA00007317"/>
    </source>
</evidence>
<keyword evidence="11" id="KW-1185">Reference proteome</keyword>
<dbReference type="eggNOG" id="COG0508">
    <property type="taxonomic scope" value="Bacteria"/>
</dbReference>
<dbReference type="RefSeq" id="WP_003337834.1">
    <property type="nucleotide sequence ID" value="NZ_CP007806.1"/>
</dbReference>
<dbReference type="SUPFAM" id="SSF51230">
    <property type="entry name" value="Single hybrid motif"/>
    <property type="match status" value="1"/>
</dbReference>
<dbReference type="Gene3D" id="2.40.50.100">
    <property type="match status" value="1"/>
</dbReference>
<feature type="compositionally biased region" description="Low complexity" evidence="7">
    <location>
        <begin position="97"/>
        <end position="112"/>
    </location>
</feature>
<dbReference type="InterPro" id="IPR011053">
    <property type="entry name" value="Single_hybrid_motif"/>
</dbReference>
<dbReference type="CDD" id="cd06849">
    <property type="entry name" value="lipoyl_domain"/>
    <property type="match status" value="1"/>
</dbReference>
<proteinExistence type="inferred from homology"/>
<keyword evidence="4 6" id="KW-0450">Lipoyl</keyword>
<dbReference type="InterPro" id="IPR050743">
    <property type="entry name" value="2-oxoacid_DH_E2_comp"/>
</dbReference>
<dbReference type="KEGG" id="blr:BRLA_c017260"/>
<dbReference type="Proteomes" id="UP000005850">
    <property type="component" value="Chromosome"/>
</dbReference>
<dbReference type="SUPFAM" id="SSF47005">
    <property type="entry name" value="Peripheral subunit-binding domain of 2-oxo acid dehydrogenase complex"/>
    <property type="match status" value="1"/>
</dbReference>
<protein>
    <recommendedName>
        <fullName evidence="6">Dihydrolipoamide acetyltransferase component of pyruvate dehydrogenase complex</fullName>
        <ecNumber evidence="6">2.3.1.-</ecNumber>
    </recommendedName>
</protein>
<dbReference type="GO" id="GO:0031405">
    <property type="term" value="F:lipoic acid binding"/>
    <property type="evidence" value="ECO:0007669"/>
    <property type="project" value="TreeGrafter"/>
</dbReference>
<feature type="compositionally biased region" description="Polar residues" evidence="7">
    <location>
        <begin position="202"/>
        <end position="216"/>
    </location>
</feature>
<dbReference type="InterPro" id="IPR004167">
    <property type="entry name" value="PSBD"/>
</dbReference>
<evidence type="ECO:0000259" key="8">
    <source>
        <dbReference type="PROSITE" id="PS50968"/>
    </source>
</evidence>
<dbReference type="InterPro" id="IPR036625">
    <property type="entry name" value="E3-bd_dom_sf"/>
</dbReference>
<dbReference type="PROSITE" id="PS51826">
    <property type="entry name" value="PSBD"/>
    <property type="match status" value="1"/>
</dbReference>
<dbReference type="SUPFAM" id="SSF52777">
    <property type="entry name" value="CoA-dependent acyltransferases"/>
    <property type="match status" value="1"/>
</dbReference>
<dbReference type="HOGENOM" id="CLU_016733_10_1_9"/>
<evidence type="ECO:0000313" key="11">
    <source>
        <dbReference type="Proteomes" id="UP000005850"/>
    </source>
</evidence>
<comment type="similarity">
    <text evidence="2 6">Belongs to the 2-oxoacid dehydrogenase family.</text>
</comment>
<evidence type="ECO:0000256" key="7">
    <source>
        <dbReference type="SAM" id="MobiDB-lite"/>
    </source>
</evidence>
<dbReference type="PANTHER" id="PTHR43178:SF5">
    <property type="entry name" value="LIPOAMIDE ACYLTRANSFERASE COMPONENT OF BRANCHED-CHAIN ALPHA-KETO ACID DEHYDROGENASE COMPLEX, MITOCHONDRIAL"/>
    <property type="match status" value="1"/>
</dbReference>
<dbReference type="GO" id="GO:0005737">
    <property type="term" value="C:cytoplasm"/>
    <property type="evidence" value="ECO:0007669"/>
    <property type="project" value="TreeGrafter"/>
</dbReference>
<dbReference type="Pfam" id="PF00198">
    <property type="entry name" value="2-oxoacid_dh"/>
    <property type="match status" value="1"/>
</dbReference>
<dbReference type="InterPro" id="IPR001078">
    <property type="entry name" value="2-oxoacid_DH_actylTfrase"/>
</dbReference>
<dbReference type="GO" id="GO:0016407">
    <property type="term" value="F:acetyltransferase activity"/>
    <property type="evidence" value="ECO:0007669"/>
    <property type="project" value="TreeGrafter"/>
</dbReference>
<feature type="domain" description="Lipoyl-binding" evidence="8">
    <location>
        <begin position="2"/>
        <end position="77"/>
    </location>
</feature>
<dbReference type="FunFam" id="3.30.559.10:FF:000007">
    <property type="entry name" value="Dihydrolipoamide acetyltransferase component of pyruvate dehydrogenase complex"/>
    <property type="match status" value="1"/>
</dbReference>
<keyword evidence="3 6" id="KW-0808">Transferase</keyword>
<sequence length="450" mass="47975">MATKVLMPQLGESVTEGTITKWLVNVGDVVNKYDPLAEVNTDKVTAEVPSTVSGRIKEIVVPEGETVSVGTLILYIEEGTESVSNSAGSVEVSLPESATSMPSSAPASTGGAVKNETKGQSGSKQRYSPAVMRLAQEHNIDLAHVTGTGLEGRITRKDVQKVIDQGGLPQATDANKLATTPQSAAMPTSTPAPSMPATPQSNSLSPMTSSAPSQVSVAAGDQSIPVTPVRKTIASRMVQSKHESPHAWMMVEVDVTNLVHFRNRIKDEFKQKEGVSLTFLPFFIKAVVEALKEFPMLNSSWAGDQIIVRKNINISIAVASEDALFVPVIKDADQKSVYGIAKSIEDLAYRARAGKLTMDDMSGGTFTVNNTGSFGSVLSQPIINAPQAAIMSVESIVKRPVVINDMIAVRSMVNLCLSLDHRVLDGLVCGRFLQSVKAKLEAIGPETKVY</sequence>
<organism evidence="10 11">
    <name type="scientific">Brevibacillus laterosporus LMG 15441</name>
    <dbReference type="NCBI Taxonomy" id="1042163"/>
    <lineage>
        <taxon>Bacteria</taxon>
        <taxon>Bacillati</taxon>
        <taxon>Bacillota</taxon>
        <taxon>Bacilli</taxon>
        <taxon>Bacillales</taxon>
        <taxon>Paenibacillaceae</taxon>
        <taxon>Brevibacillus</taxon>
    </lineage>
</organism>
<dbReference type="PROSITE" id="PS50968">
    <property type="entry name" value="BIOTINYL_LIPOYL"/>
    <property type="match status" value="1"/>
</dbReference>
<accession>A0A075R913</accession>
<evidence type="ECO:0000256" key="3">
    <source>
        <dbReference type="ARBA" id="ARBA00022679"/>
    </source>
</evidence>
<feature type="compositionally biased region" description="Low complexity" evidence="7">
    <location>
        <begin position="178"/>
        <end position="201"/>
    </location>
</feature>
<dbReference type="PANTHER" id="PTHR43178">
    <property type="entry name" value="DIHYDROLIPOAMIDE ACETYLTRANSFERASE COMPONENT OF PYRUVATE DEHYDROGENASE COMPLEX"/>
    <property type="match status" value="1"/>
</dbReference>
<feature type="domain" description="Peripheral subunit-binding (PSBD)" evidence="9">
    <location>
        <begin position="126"/>
        <end position="163"/>
    </location>
</feature>
<gene>
    <name evidence="10" type="ORF">BRLA_c017260</name>
</gene>
<evidence type="ECO:0000256" key="4">
    <source>
        <dbReference type="ARBA" id="ARBA00022823"/>
    </source>
</evidence>